<dbReference type="OrthoDB" id="7181050at2"/>
<dbReference type="RefSeq" id="WP_109335404.1">
    <property type="nucleotide sequence ID" value="NZ_CP021354.1"/>
</dbReference>
<dbReference type="GO" id="GO:0016407">
    <property type="term" value="F:acetyltransferase activity"/>
    <property type="evidence" value="ECO:0007669"/>
    <property type="project" value="InterPro"/>
</dbReference>
<evidence type="ECO:0000313" key="4">
    <source>
        <dbReference type="Proteomes" id="UP000245711"/>
    </source>
</evidence>
<keyword evidence="4" id="KW-1185">Reference proteome</keyword>
<comment type="similarity">
    <text evidence="1 2">Belongs to the arylamine N-acetyltransferase family.</text>
</comment>
<dbReference type="EMBL" id="CP021354">
    <property type="protein sequence ID" value="AWK75872.1"/>
    <property type="molecule type" value="Genomic_DNA"/>
</dbReference>
<dbReference type="InterPro" id="IPR038765">
    <property type="entry name" value="Papain-like_cys_pep_sf"/>
</dbReference>
<evidence type="ECO:0000313" key="3">
    <source>
        <dbReference type="EMBL" id="AWK75872.1"/>
    </source>
</evidence>
<reference evidence="3 4" key="1">
    <citation type="submission" date="2017-05" db="EMBL/GenBank/DDBJ databases">
        <title>Isolation of Rhodococcus sp. S2-17 biodegrading of BP-3.</title>
        <authorList>
            <person name="Lee Y."/>
            <person name="Kim K.H."/>
            <person name="Chun B.H."/>
            <person name="Jung H.S."/>
            <person name="Jeon C.O."/>
        </authorList>
    </citation>
    <scope>NUCLEOTIDE SEQUENCE [LARGE SCALE GENOMIC DNA]</scope>
    <source>
        <strain evidence="3 4">S2-17</strain>
    </source>
</reference>
<organism evidence="3 4">
    <name type="scientific">Rhodococcus oxybenzonivorans</name>
    <dbReference type="NCBI Taxonomy" id="1990687"/>
    <lineage>
        <taxon>Bacteria</taxon>
        <taxon>Bacillati</taxon>
        <taxon>Actinomycetota</taxon>
        <taxon>Actinomycetes</taxon>
        <taxon>Mycobacteriales</taxon>
        <taxon>Nocardiaceae</taxon>
        <taxon>Rhodococcus</taxon>
    </lineage>
</organism>
<gene>
    <name evidence="3" type="ORF">CBI38_27455</name>
</gene>
<dbReference type="AlphaFoldDB" id="A0A2S2C4W5"/>
<name>A0A2S2C4W5_9NOCA</name>
<accession>A0A2S2C4W5</accession>
<evidence type="ECO:0000256" key="2">
    <source>
        <dbReference type="RuleBase" id="RU003452"/>
    </source>
</evidence>
<sequence>MGTAGDLDLERYFERIGYDGDRSATTATLNAIAAHHARSIPFENLDPFLGTPNRLDLESLQCKLVESRRGGYCFEQNLLLRAVLLELGFDVTALAARVLWGSPSTDVINPRSHMLLLVDVEGDRRIIDVGFGGMTLDTTLRLETNTVQDTRLEPFRLLDLRGDYLLEALVGDEWRPIYRFDLTPQHPVDYEAPNWYLSTWPGSHFVTGLLAARVAEGRRYALNGTRFTVHPLGGESVRLELTSADELRKCLESEFLIDTSGLRGLDEAFHRLP</sequence>
<dbReference type="Gene3D" id="2.40.128.150">
    <property type="entry name" value="Cysteine proteinases"/>
    <property type="match status" value="1"/>
</dbReference>
<keyword evidence="3" id="KW-0808">Transferase</keyword>
<dbReference type="Pfam" id="PF00797">
    <property type="entry name" value="Acetyltransf_2"/>
    <property type="match status" value="1"/>
</dbReference>
<proteinExistence type="inferred from homology"/>
<dbReference type="PANTHER" id="PTHR11786:SF0">
    <property type="entry name" value="ARYLAMINE N-ACETYLTRANSFERASE 4-RELATED"/>
    <property type="match status" value="1"/>
</dbReference>
<dbReference type="Proteomes" id="UP000245711">
    <property type="component" value="Chromosome"/>
</dbReference>
<evidence type="ECO:0000256" key="1">
    <source>
        <dbReference type="ARBA" id="ARBA00006547"/>
    </source>
</evidence>
<dbReference type="SUPFAM" id="SSF54001">
    <property type="entry name" value="Cysteine proteinases"/>
    <property type="match status" value="1"/>
</dbReference>
<dbReference type="KEGG" id="roz:CBI38_27455"/>
<dbReference type="PRINTS" id="PR01543">
    <property type="entry name" value="ANATRNSFRASE"/>
</dbReference>
<dbReference type="Gene3D" id="3.30.2140.10">
    <property type="entry name" value="Arylamine N-acetyltransferase"/>
    <property type="match status" value="1"/>
</dbReference>
<dbReference type="PANTHER" id="PTHR11786">
    <property type="entry name" value="N-HYDROXYARYLAMINE O-ACETYLTRANSFERASE"/>
    <property type="match status" value="1"/>
</dbReference>
<dbReference type="InterPro" id="IPR001447">
    <property type="entry name" value="Arylamine_N-AcTrfase"/>
</dbReference>
<protein>
    <submittedName>
        <fullName evidence="3">Arylamine N-acetyltransferase</fullName>
    </submittedName>
</protein>